<dbReference type="PANTHER" id="PTHR43728">
    <property type="entry name" value="SLR0304 PROTEIN"/>
    <property type="match status" value="1"/>
</dbReference>
<dbReference type="EMBL" id="CAMXCT030000585">
    <property type="protein sequence ID" value="CAL4768095.1"/>
    <property type="molecule type" value="Genomic_DNA"/>
</dbReference>
<evidence type="ECO:0000313" key="2">
    <source>
        <dbReference type="EMBL" id="CAL1134158.1"/>
    </source>
</evidence>
<accession>A0A9P1BYP5</accession>
<dbReference type="AlphaFoldDB" id="A0A9P1BYP5"/>
<name>A0A9P1BYP5_9DINO</name>
<protein>
    <submittedName>
        <fullName evidence="3">Radical SAM core domain-containing protein</fullName>
    </submittedName>
</protein>
<dbReference type="InterPro" id="IPR058240">
    <property type="entry name" value="rSAM_sf"/>
</dbReference>
<dbReference type="EMBL" id="CAMXCT010000585">
    <property type="protein sequence ID" value="CAI3980783.1"/>
    <property type="molecule type" value="Genomic_DNA"/>
</dbReference>
<dbReference type="OrthoDB" id="418407at2759"/>
<evidence type="ECO:0000313" key="4">
    <source>
        <dbReference type="Proteomes" id="UP001152797"/>
    </source>
</evidence>
<dbReference type="Proteomes" id="UP001152797">
    <property type="component" value="Unassembled WGS sequence"/>
</dbReference>
<evidence type="ECO:0000313" key="3">
    <source>
        <dbReference type="EMBL" id="CAL4768095.1"/>
    </source>
</evidence>
<dbReference type="EMBL" id="CAMXCT020000585">
    <property type="protein sequence ID" value="CAL1134158.1"/>
    <property type="molecule type" value="Genomic_DNA"/>
</dbReference>
<gene>
    <name evidence="1" type="ORF">C1SCF055_LOCUS8640</name>
</gene>
<reference evidence="1" key="1">
    <citation type="submission" date="2022-10" db="EMBL/GenBank/DDBJ databases">
        <authorList>
            <person name="Chen Y."/>
            <person name="Dougan E. K."/>
            <person name="Chan C."/>
            <person name="Rhodes N."/>
            <person name="Thang M."/>
        </authorList>
    </citation>
    <scope>NUCLEOTIDE SEQUENCE</scope>
</reference>
<comment type="caution">
    <text evidence="1">The sequence shown here is derived from an EMBL/GenBank/DDBJ whole genome shotgun (WGS) entry which is preliminary data.</text>
</comment>
<reference evidence="2" key="2">
    <citation type="submission" date="2024-04" db="EMBL/GenBank/DDBJ databases">
        <authorList>
            <person name="Chen Y."/>
            <person name="Shah S."/>
            <person name="Dougan E. K."/>
            <person name="Thang M."/>
            <person name="Chan C."/>
        </authorList>
    </citation>
    <scope>NUCLEOTIDE SEQUENCE [LARGE SCALE GENOMIC DNA]</scope>
</reference>
<proteinExistence type="predicted"/>
<organism evidence="1">
    <name type="scientific">Cladocopium goreaui</name>
    <dbReference type="NCBI Taxonomy" id="2562237"/>
    <lineage>
        <taxon>Eukaryota</taxon>
        <taxon>Sar</taxon>
        <taxon>Alveolata</taxon>
        <taxon>Dinophyceae</taxon>
        <taxon>Suessiales</taxon>
        <taxon>Symbiodiniaceae</taxon>
        <taxon>Cladocopium</taxon>
    </lineage>
</organism>
<dbReference type="PANTHER" id="PTHR43728:SF1">
    <property type="entry name" value="FE-S OXIDOREDUCTASE"/>
    <property type="match status" value="1"/>
</dbReference>
<sequence>MAGNSGRPLRPLSCGVIASEEGNDVPGGALGLGSVGSGRSMFAIAEELPRGEGHPGVEKAYLDITGGAPELNDGFRRLVEGATALRESQKRELTIIDRCNLTVLLEPGQETLPNFLAEHKVHVIASLPSYEAEQTDKQRGRKVFERSVQGLRILNQHGYGEGIGLHLDLVFNPPGPFLPPQQCKLQKQYKKELGDAYGIKFDRGLGLVRWFEDV</sequence>
<keyword evidence="4" id="KW-1185">Reference proteome</keyword>
<evidence type="ECO:0000313" key="1">
    <source>
        <dbReference type="EMBL" id="CAI3980783.1"/>
    </source>
</evidence>
<dbReference type="SUPFAM" id="SSF102114">
    <property type="entry name" value="Radical SAM enzymes"/>
    <property type="match status" value="1"/>
</dbReference>
<dbReference type="InterPro" id="IPR026351">
    <property type="entry name" value="rSAM_ArsS-like"/>
</dbReference>